<evidence type="ECO:0000256" key="10">
    <source>
        <dbReference type="PIRNR" id="PIRNR005719"/>
    </source>
</evidence>
<evidence type="ECO:0000313" key="14">
    <source>
        <dbReference type="EMBL" id="ORY79404.1"/>
    </source>
</evidence>
<dbReference type="InterPro" id="IPR028468">
    <property type="entry name" value="Smc1_ABC"/>
</dbReference>
<keyword evidence="7 11" id="KW-0175">Coiled coil</keyword>
<dbReference type="CDD" id="cd03275">
    <property type="entry name" value="ABC_SMC1_euk"/>
    <property type="match status" value="2"/>
</dbReference>
<organism evidence="14 15">
    <name type="scientific">Protomyces lactucae-debilis</name>
    <dbReference type="NCBI Taxonomy" id="2754530"/>
    <lineage>
        <taxon>Eukaryota</taxon>
        <taxon>Fungi</taxon>
        <taxon>Dikarya</taxon>
        <taxon>Ascomycota</taxon>
        <taxon>Taphrinomycotina</taxon>
        <taxon>Taphrinomycetes</taxon>
        <taxon>Taphrinales</taxon>
        <taxon>Protomycetaceae</taxon>
        <taxon>Protomyces</taxon>
    </lineage>
</organism>
<dbReference type="InterPro" id="IPR003395">
    <property type="entry name" value="RecF/RecN/SMC_N"/>
</dbReference>
<feature type="coiled-coil region" evidence="11">
    <location>
        <begin position="251"/>
        <end position="365"/>
    </location>
</feature>
<dbReference type="OMA" id="KHMDFQR"/>
<dbReference type="GO" id="GO:0005634">
    <property type="term" value="C:nucleus"/>
    <property type="evidence" value="ECO:0007669"/>
    <property type="project" value="UniProtKB-SubCell"/>
</dbReference>
<keyword evidence="4" id="KW-0158">Chromosome</keyword>
<sequence length="1216" mass="137885">MGRLVQIELCDFKSYKGHQTIGPFRSFSSICGPNGAGKSNLMDAISFVLGIKSSHLRSSHLKDLVYRGNAAEEDDPTTAWVMAVYEDDEGKETCFKRIINANGSSDYKIDTTSCTAKQYNAVLESHNVLIKARNFLVFQGDVEAIASQSPKDMTKLVEQISGSLDYKVEYERLKLEQEKATEANNFNFHQKRSMTAELRSFQEQQAEAEAYDNKVAEREQAILVQVLWRLFHIQVDLDRNDEQLETNMTELVRMETETEKLVKSLHDAEKKRAKELQTVEKMQRHIKRRQQAQIEKQPAVDAIQERIKSTEKSIKALTARLASVSPVQEKQVRAIQSLEGSISSVEKAQRKFEQDQAKLEREAGNLTAAQVDEYRRLKLEANKQSARERTEFTKVDRELRGVSENLMEAREQTSDHERKKAALEDDAESMQRRKDDLEDQLSAMKEDLDALYAKLRKIQSTRAAGEAKEKDLNDKLHDTLEKLSQHNDQERETTKEVQFKENVAAMRKIFPGVKGRLTDLCRPTQRKYDIAIATIFGRNNDAIVVDTERTGKECIEYMREQRAGVATFLPLDTLTVRAINAELRSVSPQAKLAMDVIQYEASLERAMQYACGSAIVCETLDVARRLCYEERLEVKAVTLDGTVIHKSGNLTGGQHENRGAASRWTDSQVEGLRRLRDSLMSQIQTLYAARQQDTGEDAMQSELRQIEARRSLLQADAEAIGRDLEARQYEARHEEAEIEKLAPTIKQLEKEHAALQKKADALQKTLHTAEDAIFAGFCKSAGLRNIRQYEATQGALMQEASKKKAEFTSQLARLRNQLAFEQDLLKETLLRVRKIEASIKRDKDALDGFKKEERDLQNDMSGLEKEVSDLQSKYDAERKKADGCNAAVNEATRTLNNAQRELEHAAKAVSACEAATGQLLARRHVLLRRCKLEEIDLPLTKGRLDNVPLAENLTEDAAEQPDIADWGIEIDFEELDDDLKQDGSESVDLSLTEQIRELEADLERMVPNTKAHERVAGVEERLRSTEKEFEKSRKKAKQLKDNFNRVKQKRLDLFTKAYEHISGQIDKIYKDLTKSKHVPLGGTAYLSLEDDEEPFSHGVKYHAMPPGKRFRDMEQLSGGEKTIAALALLFAIHSFQPSPFFVLDEVDAALDNANVAKVANYIREHAGHGLQFVVISLKNALYHQSQGLVGIYRDQEENSSKSLTLDLEAYDQAQVV</sequence>
<feature type="coiled-coil region" evidence="11">
    <location>
        <begin position="696"/>
        <end position="772"/>
    </location>
</feature>
<dbReference type="PANTHER" id="PTHR18937:SF12">
    <property type="entry name" value="STRUCTURAL MAINTENANCE OF CHROMOSOMES PROTEIN"/>
    <property type="match status" value="1"/>
</dbReference>
<dbReference type="Gene3D" id="3.30.70.1620">
    <property type="match status" value="1"/>
</dbReference>
<accession>A0A1Y2F7E3</accession>
<dbReference type="GO" id="GO:0005524">
    <property type="term" value="F:ATP binding"/>
    <property type="evidence" value="ECO:0007669"/>
    <property type="project" value="InterPro"/>
</dbReference>
<keyword evidence="15" id="KW-1185">Reference proteome</keyword>
<evidence type="ECO:0000256" key="8">
    <source>
        <dbReference type="ARBA" id="ARBA00023242"/>
    </source>
</evidence>
<dbReference type="GO" id="GO:0008278">
    <property type="term" value="C:cohesin complex"/>
    <property type="evidence" value="ECO:0007669"/>
    <property type="project" value="InterPro"/>
</dbReference>
<evidence type="ECO:0000256" key="12">
    <source>
        <dbReference type="SAM" id="MobiDB-lite"/>
    </source>
</evidence>
<evidence type="ECO:0000256" key="9">
    <source>
        <dbReference type="ARBA" id="ARBA00023306"/>
    </source>
</evidence>
<dbReference type="EMBL" id="MCFI01000015">
    <property type="protein sequence ID" value="ORY79404.1"/>
    <property type="molecule type" value="Genomic_DNA"/>
</dbReference>
<evidence type="ECO:0000256" key="1">
    <source>
        <dbReference type="ARBA" id="ARBA00004123"/>
    </source>
</evidence>
<evidence type="ECO:0000256" key="6">
    <source>
        <dbReference type="ARBA" id="ARBA00022776"/>
    </source>
</evidence>
<keyword evidence="8 10" id="KW-0539">Nucleus</keyword>
<evidence type="ECO:0000256" key="2">
    <source>
        <dbReference type="ARBA" id="ARBA00004286"/>
    </source>
</evidence>
<feature type="domain" description="SMC hinge" evidence="13">
    <location>
        <begin position="511"/>
        <end position="627"/>
    </location>
</feature>
<dbReference type="GO" id="GO:0003677">
    <property type="term" value="F:DNA binding"/>
    <property type="evidence" value="ECO:0007669"/>
    <property type="project" value="TreeGrafter"/>
</dbReference>
<dbReference type="Pfam" id="PF02463">
    <property type="entry name" value="SMC_N"/>
    <property type="match status" value="1"/>
</dbReference>
<dbReference type="SUPFAM" id="SSF52540">
    <property type="entry name" value="P-loop containing nucleoside triphosphate hydrolases"/>
    <property type="match status" value="1"/>
</dbReference>
<evidence type="ECO:0000256" key="5">
    <source>
        <dbReference type="ARBA" id="ARBA00022618"/>
    </source>
</evidence>
<evidence type="ECO:0000256" key="3">
    <source>
        <dbReference type="ARBA" id="ARBA00005597"/>
    </source>
</evidence>
<dbReference type="SMART" id="SM00968">
    <property type="entry name" value="SMC_hinge"/>
    <property type="match status" value="1"/>
</dbReference>
<feature type="coiled-coil region" evidence="11">
    <location>
        <begin position="797"/>
        <end position="915"/>
    </location>
</feature>
<keyword evidence="9" id="KW-0131">Cell cycle</keyword>
<proteinExistence type="inferred from homology"/>
<dbReference type="InterPro" id="IPR024704">
    <property type="entry name" value="SMC"/>
</dbReference>
<dbReference type="Proteomes" id="UP000193685">
    <property type="component" value="Unassembled WGS sequence"/>
</dbReference>
<comment type="subcellular location">
    <subcellularLocation>
        <location evidence="2">Chromosome</location>
    </subcellularLocation>
    <subcellularLocation>
        <location evidence="1 10">Nucleus</location>
    </subcellularLocation>
</comment>
<dbReference type="STRING" id="56484.A0A1Y2F7E3"/>
<evidence type="ECO:0000256" key="11">
    <source>
        <dbReference type="SAM" id="Coils"/>
    </source>
</evidence>
<evidence type="ECO:0000256" key="7">
    <source>
        <dbReference type="ARBA" id="ARBA00023054"/>
    </source>
</evidence>
<feature type="region of interest" description="Disordered" evidence="12">
    <location>
        <begin position="408"/>
        <end position="436"/>
    </location>
</feature>
<dbReference type="GO" id="GO:0051301">
    <property type="term" value="P:cell division"/>
    <property type="evidence" value="ECO:0007669"/>
    <property type="project" value="UniProtKB-KW"/>
</dbReference>
<comment type="similarity">
    <text evidence="3">Belongs to the SMC family. SMC1 subfamily.</text>
</comment>
<evidence type="ECO:0000313" key="15">
    <source>
        <dbReference type="Proteomes" id="UP000193685"/>
    </source>
</evidence>
<keyword evidence="5" id="KW-0132">Cell division</keyword>
<evidence type="ECO:0000259" key="13">
    <source>
        <dbReference type="SMART" id="SM00968"/>
    </source>
</evidence>
<dbReference type="InterPro" id="IPR036277">
    <property type="entry name" value="SMC_hinge_sf"/>
</dbReference>
<dbReference type="InterPro" id="IPR010935">
    <property type="entry name" value="SMC_hinge"/>
</dbReference>
<dbReference type="SUPFAM" id="SSF75553">
    <property type="entry name" value="Smc hinge domain"/>
    <property type="match status" value="1"/>
</dbReference>
<comment type="caution">
    <text evidence="14">The sequence shown here is derived from an EMBL/GenBank/DDBJ whole genome shotgun (WGS) entry which is preliminary data.</text>
</comment>
<feature type="coiled-coil region" evidence="11">
    <location>
        <begin position="1008"/>
        <end position="1049"/>
    </location>
</feature>
<gene>
    <name evidence="14" type="ORF">BCR37DRAFT_86441</name>
</gene>
<dbReference type="GeneID" id="63789113"/>
<dbReference type="GO" id="GO:0007062">
    <property type="term" value="P:sister chromatid cohesion"/>
    <property type="evidence" value="ECO:0007669"/>
    <property type="project" value="InterPro"/>
</dbReference>
<evidence type="ECO:0000256" key="4">
    <source>
        <dbReference type="ARBA" id="ARBA00022454"/>
    </source>
</evidence>
<protein>
    <recommendedName>
        <fullName evidence="10">Structural maintenance of chromosomes protein</fullName>
    </recommendedName>
</protein>
<dbReference type="GO" id="GO:0016887">
    <property type="term" value="F:ATP hydrolysis activity"/>
    <property type="evidence" value="ECO:0007669"/>
    <property type="project" value="InterPro"/>
</dbReference>
<dbReference type="InterPro" id="IPR027417">
    <property type="entry name" value="P-loop_NTPase"/>
</dbReference>
<name>A0A1Y2F7E3_PROLT</name>
<dbReference type="AlphaFoldDB" id="A0A1Y2F7E3"/>
<dbReference type="Gene3D" id="1.20.1060.20">
    <property type="match status" value="1"/>
</dbReference>
<dbReference type="PIRSF" id="PIRSF005719">
    <property type="entry name" value="SMC"/>
    <property type="match status" value="1"/>
</dbReference>
<dbReference type="OrthoDB" id="5575062at2759"/>
<keyword evidence="6" id="KW-0498">Mitosis</keyword>
<dbReference type="RefSeq" id="XP_040723775.1">
    <property type="nucleotide sequence ID" value="XM_040872514.1"/>
</dbReference>
<reference evidence="14 15" key="1">
    <citation type="submission" date="2016-07" db="EMBL/GenBank/DDBJ databases">
        <title>Pervasive Adenine N6-methylation of Active Genes in Fungi.</title>
        <authorList>
            <consortium name="DOE Joint Genome Institute"/>
            <person name="Mondo S.J."/>
            <person name="Dannebaum R.O."/>
            <person name="Kuo R.C."/>
            <person name="Labutti K."/>
            <person name="Haridas S."/>
            <person name="Kuo A."/>
            <person name="Salamov A."/>
            <person name="Ahrendt S.R."/>
            <person name="Lipzen A."/>
            <person name="Sullivan W."/>
            <person name="Andreopoulos W.B."/>
            <person name="Clum A."/>
            <person name="Lindquist E."/>
            <person name="Daum C."/>
            <person name="Ramamoorthy G.K."/>
            <person name="Gryganskyi A."/>
            <person name="Culley D."/>
            <person name="Magnuson J.K."/>
            <person name="James T.Y."/>
            <person name="O'Malley M.A."/>
            <person name="Stajich J.E."/>
            <person name="Spatafora J.W."/>
            <person name="Visel A."/>
            <person name="Grigoriev I.V."/>
        </authorList>
    </citation>
    <scope>NUCLEOTIDE SEQUENCE [LARGE SCALE GENOMIC DNA]</scope>
    <source>
        <strain evidence="14 15">12-1054</strain>
    </source>
</reference>
<dbReference type="Gene3D" id="3.40.50.300">
    <property type="entry name" value="P-loop containing nucleotide triphosphate hydrolases"/>
    <property type="match status" value="2"/>
</dbReference>
<dbReference type="Pfam" id="PF06470">
    <property type="entry name" value="SMC_hinge"/>
    <property type="match status" value="1"/>
</dbReference>
<dbReference type="PANTHER" id="PTHR18937">
    <property type="entry name" value="STRUCTURAL MAINTENANCE OF CHROMOSOMES SMC FAMILY MEMBER"/>
    <property type="match status" value="1"/>
</dbReference>